<evidence type="ECO:0000313" key="1">
    <source>
        <dbReference type="EMBL" id="MED6153260.1"/>
    </source>
</evidence>
<feature type="non-terminal residue" evidence="1">
    <location>
        <position position="1"/>
    </location>
</feature>
<evidence type="ECO:0000313" key="2">
    <source>
        <dbReference type="Proteomes" id="UP001341840"/>
    </source>
</evidence>
<organism evidence="1 2">
    <name type="scientific">Stylosanthes scabra</name>
    <dbReference type="NCBI Taxonomy" id="79078"/>
    <lineage>
        <taxon>Eukaryota</taxon>
        <taxon>Viridiplantae</taxon>
        <taxon>Streptophyta</taxon>
        <taxon>Embryophyta</taxon>
        <taxon>Tracheophyta</taxon>
        <taxon>Spermatophyta</taxon>
        <taxon>Magnoliopsida</taxon>
        <taxon>eudicotyledons</taxon>
        <taxon>Gunneridae</taxon>
        <taxon>Pentapetalae</taxon>
        <taxon>rosids</taxon>
        <taxon>fabids</taxon>
        <taxon>Fabales</taxon>
        <taxon>Fabaceae</taxon>
        <taxon>Papilionoideae</taxon>
        <taxon>50 kb inversion clade</taxon>
        <taxon>dalbergioids sensu lato</taxon>
        <taxon>Dalbergieae</taxon>
        <taxon>Pterocarpus clade</taxon>
        <taxon>Stylosanthes</taxon>
    </lineage>
</organism>
<sequence length="131" mass="15139">SFNPRGIDTHFTVVLLDTIRYTCRDLGFTNPTITYRRPHEENSFSGPSVSVTYRRPHRGRIHLVVSGTKPPSSLWAGRNHHPHIILVALSKRDKITILARHNIQSFFSLLNQFNRHIPSFTYAHHLFIKTS</sequence>
<proteinExistence type="predicted"/>
<gene>
    <name evidence="1" type="ORF">PIB30_100156</name>
</gene>
<protein>
    <submittedName>
        <fullName evidence="1">Uncharacterized protein</fullName>
    </submittedName>
</protein>
<name>A0ABU6TYG8_9FABA</name>
<reference evidence="1 2" key="1">
    <citation type="journal article" date="2023" name="Plants (Basel)">
        <title>Bridging the Gap: Combining Genomics and Transcriptomics Approaches to Understand Stylosanthes scabra, an Orphan Legume from the Brazilian Caatinga.</title>
        <authorList>
            <person name="Ferreira-Neto J.R.C."/>
            <person name="da Silva M.D."/>
            <person name="Binneck E."/>
            <person name="de Melo N.F."/>
            <person name="da Silva R.H."/>
            <person name="de Melo A.L.T.M."/>
            <person name="Pandolfi V."/>
            <person name="Bustamante F.O."/>
            <person name="Brasileiro-Vidal A.C."/>
            <person name="Benko-Iseppon A.M."/>
        </authorList>
    </citation>
    <scope>NUCLEOTIDE SEQUENCE [LARGE SCALE GENOMIC DNA]</scope>
    <source>
        <tissue evidence="1">Leaves</tissue>
    </source>
</reference>
<dbReference type="EMBL" id="JASCZI010093383">
    <property type="protein sequence ID" value="MED6153260.1"/>
    <property type="molecule type" value="Genomic_DNA"/>
</dbReference>
<accession>A0ABU6TYG8</accession>
<dbReference type="Proteomes" id="UP001341840">
    <property type="component" value="Unassembled WGS sequence"/>
</dbReference>
<comment type="caution">
    <text evidence="1">The sequence shown here is derived from an EMBL/GenBank/DDBJ whole genome shotgun (WGS) entry which is preliminary data.</text>
</comment>
<keyword evidence="2" id="KW-1185">Reference proteome</keyword>